<organism evidence="1 2">
    <name type="scientific">Eleutherodactylus coqui</name>
    <name type="common">Puerto Rican coqui</name>
    <dbReference type="NCBI Taxonomy" id="57060"/>
    <lineage>
        <taxon>Eukaryota</taxon>
        <taxon>Metazoa</taxon>
        <taxon>Chordata</taxon>
        <taxon>Craniata</taxon>
        <taxon>Vertebrata</taxon>
        <taxon>Euteleostomi</taxon>
        <taxon>Amphibia</taxon>
        <taxon>Batrachia</taxon>
        <taxon>Anura</taxon>
        <taxon>Neobatrachia</taxon>
        <taxon>Hyloidea</taxon>
        <taxon>Eleutherodactylidae</taxon>
        <taxon>Eleutherodactylinae</taxon>
        <taxon>Eleutherodactylus</taxon>
        <taxon>Eleutherodactylus</taxon>
    </lineage>
</organism>
<proteinExistence type="predicted"/>
<comment type="caution">
    <text evidence="1">The sequence shown here is derived from an EMBL/GenBank/DDBJ whole genome shotgun (WGS) entry which is preliminary data.</text>
</comment>
<sequence length="86" mass="10007">MMCPYVFLHHCPSGFSCSVGDFMGAVLRREVHGDLQHHCYDNKQGSPYIPYIHNTFPPWFLITDHRQVESSRIWAFGRFGLNPPQK</sequence>
<gene>
    <name evidence="1" type="ORF">GDO78_017566</name>
</gene>
<protein>
    <submittedName>
        <fullName evidence="1">Uncharacterized protein</fullName>
    </submittedName>
</protein>
<evidence type="ECO:0000313" key="2">
    <source>
        <dbReference type="Proteomes" id="UP000770717"/>
    </source>
</evidence>
<accession>A0A8J6EK53</accession>
<dbReference type="AlphaFoldDB" id="A0A8J6EK53"/>
<dbReference type="Proteomes" id="UP000770717">
    <property type="component" value="Unassembled WGS sequence"/>
</dbReference>
<evidence type="ECO:0000313" key="1">
    <source>
        <dbReference type="EMBL" id="KAG9470515.1"/>
    </source>
</evidence>
<reference evidence="1" key="1">
    <citation type="thesis" date="2020" institute="ProQuest LLC" country="789 East Eisenhower Parkway, Ann Arbor, MI, USA">
        <title>Comparative Genomics and Chromosome Evolution.</title>
        <authorList>
            <person name="Mudd A.B."/>
        </authorList>
    </citation>
    <scope>NUCLEOTIDE SEQUENCE</scope>
    <source>
        <strain evidence="1">HN-11 Male</strain>
        <tissue evidence="1">Kidney and liver</tissue>
    </source>
</reference>
<keyword evidence="2" id="KW-1185">Reference proteome</keyword>
<name>A0A8J6EK53_ELECQ</name>
<dbReference type="EMBL" id="WNTK01000269">
    <property type="protein sequence ID" value="KAG9470515.1"/>
    <property type="molecule type" value="Genomic_DNA"/>
</dbReference>